<reference evidence="7" key="1">
    <citation type="journal article" date="2019" name="Int. J. Syst. Evol. Microbiol.">
        <title>The Global Catalogue of Microorganisms (GCM) 10K type strain sequencing project: providing services to taxonomists for standard genome sequencing and annotation.</title>
        <authorList>
            <consortium name="The Broad Institute Genomics Platform"/>
            <consortium name="The Broad Institute Genome Sequencing Center for Infectious Disease"/>
            <person name="Wu L."/>
            <person name="Ma J."/>
        </authorList>
    </citation>
    <scope>NUCLEOTIDE SEQUENCE [LARGE SCALE GENOMIC DNA]</scope>
    <source>
        <strain evidence="7">JCM 18720</strain>
    </source>
</reference>
<accession>A0ABP9RYC2</accession>
<proteinExistence type="predicted"/>
<evidence type="ECO:0000256" key="1">
    <source>
        <dbReference type="ARBA" id="ARBA00001947"/>
    </source>
</evidence>
<gene>
    <name evidence="6" type="ORF">GCM10025772_07960</name>
</gene>
<sequence length="381" mass="42136">MIQTRQLAVAQHPTGVELTIPVITVDAGVPGPSVYIQANLHGAEVQGNAVIHHLLEALSLHPPAGRITLVPLANPLGINHKNGEFTLGRFDPVTGNNWNRQYHFCGDDIADFVATEIDSDEDRIKAAFRDKLKAQLRHRLEDPWGLPVGQHLALRLQQLSLDADIVLDLHTGPVSGRHLYVPKYARERARAFNIPLNILMGSEFGGALDEATFSPWWQLSEAFAALGRQVPVWVDGFTLELGSQEQLDLTAAKRDALGILNYLQHSHQSAPWGPLWSLPQWQIEPVPLHACELVDYRAYYSPRGGQVEYLAKPEQPLAAGAPLARLWHFDRLGASESEQHDHPLSETLSLPCDAIPVLHFASASVQQGTELYKVLTNTFPL</sequence>
<dbReference type="Gene3D" id="2.40.50.100">
    <property type="match status" value="1"/>
</dbReference>
<dbReference type="InterPro" id="IPR055438">
    <property type="entry name" value="AstE_AspA_cat"/>
</dbReference>
<name>A0ABP9RYC2_9GAMM</name>
<comment type="caution">
    <text evidence="6">The sequence shown here is derived from an EMBL/GenBank/DDBJ whole genome shotgun (WGS) entry which is preliminary data.</text>
</comment>
<evidence type="ECO:0000313" key="7">
    <source>
        <dbReference type="Proteomes" id="UP001501600"/>
    </source>
</evidence>
<dbReference type="PANTHER" id="PTHR37326">
    <property type="entry name" value="BLL3975 PROTEIN"/>
    <property type="match status" value="1"/>
</dbReference>
<protein>
    <submittedName>
        <fullName evidence="6">M14 family metallopeptidase</fullName>
    </submittedName>
</protein>
<keyword evidence="7" id="KW-1185">Reference proteome</keyword>
<dbReference type="SUPFAM" id="SSF53187">
    <property type="entry name" value="Zn-dependent exopeptidases"/>
    <property type="match status" value="1"/>
</dbReference>
<dbReference type="Gene3D" id="3.40.630.10">
    <property type="entry name" value="Zn peptidases"/>
    <property type="match status" value="1"/>
</dbReference>
<comment type="cofactor">
    <cofactor evidence="1">
        <name>Zn(2+)</name>
        <dbReference type="ChEBI" id="CHEBI:29105"/>
    </cofactor>
</comment>
<keyword evidence="3" id="KW-0378">Hydrolase</keyword>
<dbReference type="EMBL" id="BAABLF010000005">
    <property type="protein sequence ID" value="GAA5188297.1"/>
    <property type="molecule type" value="Genomic_DNA"/>
</dbReference>
<evidence type="ECO:0000256" key="3">
    <source>
        <dbReference type="ARBA" id="ARBA00022801"/>
    </source>
</evidence>
<evidence type="ECO:0000256" key="4">
    <source>
        <dbReference type="ARBA" id="ARBA00022833"/>
    </source>
</evidence>
<keyword evidence="4" id="KW-0862">Zinc</keyword>
<evidence type="ECO:0000259" key="5">
    <source>
        <dbReference type="Pfam" id="PF24827"/>
    </source>
</evidence>
<dbReference type="PANTHER" id="PTHR37326:SF1">
    <property type="entry name" value="BLL3975 PROTEIN"/>
    <property type="match status" value="1"/>
</dbReference>
<organism evidence="6 7">
    <name type="scientific">Ferrimonas gelatinilytica</name>
    <dbReference type="NCBI Taxonomy" id="1255257"/>
    <lineage>
        <taxon>Bacteria</taxon>
        <taxon>Pseudomonadati</taxon>
        <taxon>Pseudomonadota</taxon>
        <taxon>Gammaproteobacteria</taxon>
        <taxon>Alteromonadales</taxon>
        <taxon>Ferrimonadaceae</taxon>
        <taxon>Ferrimonas</taxon>
    </lineage>
</organism>
<dbReference type="Pfam" id="PF24827">
    <property type="entry name" value="AstE_AspA_cat"/>
    <property type="match status" value="1"/>
</dbReference>
<evidence type="ECO:0000256" key="2">
    <source>
        <dbReference type="ARBA" id="ARBA00022723"/>
    </source>
</evidence>
<keyword evidence="2" id="KW-0479">Metal-binding</keyword>
<feature type="domain" description="Succinylglutamate desuccinylase/Aspartoacylase catalytic" evidence="5">
    <location>
        <begin position="30"/>
        <end position="265"/>
    </location>
</feature>
<evidence type="ECO:0000313" key="6">
    <source>
        <dbReference type="EMBL" id="GAA5188297.1"/>
    </source>
</evidence>
<dbReference type="InterPro" id="IPR053138">
    <property type="entry name" value="N-alpha-Ac-DABA_deacetylase"/>
</dbReference>
<dbReference type="Proteomes" id="UP001501600">
    <property type="component" value="Unassembled WGS sequence"/>
</dbReference>
<dbReference type="RefSeq" id="WP_345315748.1">
    <property type="nucleotide sequence ID" value="NZ_BAABLF010000005.1"/>
</dbReference>